<dbReference type="EMBL" id="JADKPV010000007">
    <property type="protein sequence ID" value="MBF4502064.1"/>
    <property type="molecule type" value="Genomic_DNA"/>
</dbReference>
<dbReference type="InterPro" id="IPR001041">
    <property type="entry name" value="2Fe-2S_ferredoxin-type"/>
</dbReference>
<dbReference type="CDD" id="cd00207">
    <property type="entry name" value="fer2"/>
    <property type="match status" value="1"/>
</dbReference>
<sequence>MTNKRITHHPILGSLDKQSTVSFTFDGKEYTGLENDTIASALMANGVRTLRKHEFSGNPRGIYCNIGHCFECRVTVNGKENIRACLTPIVHDMVVESGQVQPSPLDPTNEVLPKTYEDYEKMGGNQ</sequence>
<comment type="caution">
    <text evidence="2">The sequence shown here is derived from an EMBL/GenBank/DDBJ whole genome shotgun (WGS) entry which is preliminary data.</text>
</comment>
<dbReference type="SUPFAM" id="SSF54292">
    <property type="entry name" value="2Fe-2S ferredoxin-like"/>
    <property type="match status" value="1"/>
</dbReference>
<protein>
    <submittedName>
        <fullName evidence="2">(2Fe-2S)-binding protein</fullName>
    </submittedName>
</protein>
<keyword evidence="3" id="KW-1185">Reference proteome</keyword>
<reference evidence="2" key="1">
    <citation type="submission" date="2020-11" db="EMBL/GenBank/DDBJ databases">
        <title>Multidrug resistant novel bacterium Savagea serpentis sp. nov., isolated from the scats of a vine snake (Ahaetulla nasuta).</title>
        <authorList>
            <person name="Venkata Ramana V."/>
            <person name="Vikas Patil S."/>
            <person name="Yogita Lugani V."/>
        </authorList>
    </citation>
    <scope>NUCLEOTIDE SEQUENCE</scope>
    <source>
        <strain evidence="2">SN6</strain>
    </source>
</reference>
<dbReference type="RefSeq" id="WP_194563545.1">
    <property type="nucleotide sequence ID" value="NZ_JADKPV010000007.1"/>
</dbReference>
<dbReference type="InterPro" id="IPR036010">
    <property type="entry name" value="2Fe-2S_ferredoxin-like_sf"/>
</dbReference>
<dbReference type="Pfam" id="PF13510">
    <property type="entry name" value="Fer2_4"/>
    <property type="match status" value="1"/>
</dbReference>
<dbReference type="GO" id="GO:0016491">
    <property type="term" value="F:oxidoreductase activity"/>
    <property type="evidence" value="ECO:0007669"/>
    <property type="project" value="UniProtKB-KW"/>
</dbReference>
<evidence type="ECO:0000256" key="1">
    <source>
        <dbReference type="ARBA" id="ARBA00023002"/>
    </source>
</evidence>
<dbReference type="GO" id="GO:0051536">
    <property type="term" value="F:iron-sulfur cluster binding"/>
    <property type="evidence" value="ECO:0007669"/>
    <property type="project" value="InterPro"/>
</dbReference>
<organism evidence="2 3">
    <name type="scientific">Savagea serpentis</name>
    <dbReference type="NCBI Taxonomy" id="2785297"/>
    <lineage>
        <taxon>Bacteria</taxon>
        <taxon>Bacillati</taxon>
        <taxon>Bacillota</taxon>
        <taxon>Bacilli</taxon>
        <taxon>Bacillales</taxon>
        <taxon>Caryophanaceae</taxon>
        <taxon>Savagea</taxon>
    </lineage>
</organism>
<dbReference type="AlphaFoldDB" id="A0A8J7GBU4"/>
<accession>A0A8J7GBU4</accession>
<keyword evidence="1" id="KW-0560">Oxidoreductase</keyword>
<name>A0A8J7GBU4_9BACL</name>
<dbReference type="InterPro" id="IPR042204">
    <property type="entry name" value="2Fe-2S-bd_N"/>
</dbReference>
<evidence type="ECO:0000313" key="2">
    <source>
        <dbReference type="EMBL" id="MBF4502064.1"/>
    </source>
</evidence>
<evidence type="ECO:0000313" key="3">
    <source>
        <dbReference type="Proteomes" id="UP000622653"/>
    </source>
</evidence>
<proteinExistence type="predicted"/>
<dbReference type="Gene3D" id="3.10.20.440">
    <property type="entry name" value="2Fe-2S iron-sulphur cluster binding domain, sarcosine oxidase, alpha subunit, N-terminal domain"/>
    <property type="match status" value="1"/>
</dbReference>
<gene>
    <name evidence="2" type="ORF">IRY55_11915</name>
</gene>
<dbReference type="Proteomes" id="UP000622653">
    <property type="component" value="Unassembled WGS sequence"/>
</dbReference>